<keyword evidence="3" id="KW-0645">Protease</keyword>
<evidence type="ECO:0000259" key="2">
    <source>
        <dbReference type="Pfam" id="PF02517"/>
    </source>
</evidence>
<keyword evidence="3" id="KW-0378">Hydrolase</keyword>
<dbReference type="GO" id="GO:0004175">
    <property type="term" value="F:endopeptidase activity"/>
    <property type="evidence" value="ECO:0007669"/>
    <property type="project" value="UniProtKB-ARBA"/>
</dbReference>
<feature type="transmembrane region" description="Helical" evidence="1">
    <location>
        <begin position="81"/>
        <end position="102"/>
    </location>
</feature>
<comment type="caution">
    <text evidence="3">The sequence shown here is derived from an EMBL/GenBank/DDBJ whole genome shotgun (WGS) entry which is preliminary data.</text>
</comment>
<dbReference type="InterPro" id="IPR003675">
    <property type="entry name" value="Rce1/LyrA-like_dom"/>
</dbReference>
<evidence type="ECO:0000313" key="3">
    <source>
        <dbReference type="EMBL" id="RKR91079.1"/>
    </source>
</evidence>
<protein>
    <submittedName>
        <fullName evidence="3">CAAX prenyl protease-like protein</fullName>
    </submittedName>
</protein>
<dbReference type="Proteomes" id="UP000277671">
    <property type="component" value="Unassembled WGS sequence"/>
</dbReference>
<evidence type="ECO:0000256" key="1">
    <source>
        <dbReference type="SAM" id="Phobius"/>
    </source>
</evidence>
<feature type="transmembrane region" description="Helical" evidence="1">
    <location>
        <begin position="32"/>
        <end position="61"/>
    </location>
</feature>
<sequence length="265" mass="27998">MAGAVDTDEQRFRGPFPRTFDWARWPLSPRRLAAAICMLAFASALFRQGGAAVATATLVIVETGLLSLPWRLPRLDRSARSFWAETLCGLIAPGGALIVLMLTNHDLATRLPDWWWFGVAVVVGAALLAVSGINVLAIRSGLLAFLMGPTPKAQGRARAFYTAVGPLGEEALFRGVALTAAPVAVTPIGLLAAVAFVARHHVPPGDNGRGTARSTITEITAAVLLLALTVLSQSLLPALLAHVINNVPGVIIELQREDTGDPHTV</sequence>
<keyword evidence="1" id="KW-0472">Membrane</keyword>
<feature type="transmembrane region" description="Helical" evidence="1">
    <location>
        <begin position="114"/>
        <end position="138"/>
    </location>
</feature>
<name>A0A495JSN2_9ACTN</name>
<reference evidence="3 4" key="1">
    <citation type="submission" date="2018-10" db="EMBL/GenBank/DDBJ databases">
        <title>Sequencing the genomes of 1000 actinobacteria strains.</title>
        <authorList>
            <person name="Klenk H.-P."/>
        </authorList>
    </citation>
    <scope>NUCLEOTIDE SEQUENCE [LARGE SCALE GENOMIC DNA]</scope>
    <source>
        <strain evidence="3 4">DSM 45175</strain>
    </source>
</reference>
<feature type="transmembrane region" description="Helical" evidence="1">
    <location>
        <begin position="219"/>
        <end position="244"/>
    </location>
</feature>
<feature type="domain" description="CAAX prenyl protease 2/Lysostaphin resistance protein A-like" evidence="2">
    <location>
        <begin position="160"/>
        <end position="247"/>
    </location>
</feature>
<keyword evidence="4" id="KW-1185">Reference proteome</keyword>
<accession>A0A495JSN2</accession>
<dbReference type="AlphaFoldDB" id="A0A495JSN2"/>
<keyword evidence="1" id="KW-0812">Transmembrane</keyword>
<dbReference type="GO" id="GO:0006508">
    <property type="term" value="P:proteolysis"/>
    <property type="evidence" value="ECO:0007669"/>
    <property type="project" value="UniProtKB-KW"/>
</dbReference>
<dbReference type="Pfam" id="PF02517">
    <property type="entry name" value="Rce1-like"/>
    <property type="match status" value="1"/>
</dbReference>
<proteinExistence type="predicted"/>
<dbReference type="EMBL" id="RBKT01000001">
    <property type="protein sequence ID" value="RKR91079.1"/>
    <property type="molecule type" value="Genomic_DNA"/>
</dbReference>
<organism evidence="3 4">
    <name type="scientific">Micromonospora pisi</name>
    <dbReference type="NCBI Taxonomy" id="589240"/>
    <lineage>
        <taxon>Bacteria</taxon>
        <taxon>Bacillati</taxon>
        <taxon>Actinomycetota</taxon>
        <taxon>Actinomycetes</taxon>
        <taxon>Micromonosporales</taxon>
        <taxon>Micromonosporaceae</taxon>
        <taxon>Micromonospora</taxon>
    </lineage>
</organism>
<gene>
    <name evidence="3" type="ORF">BDK92_5467</name>
</gene>
<feature type="transmembrane region" description="Helical" evidence="1">
    <location>
        <begin position="176"/>
        <end position="198"/>
    </location>
</feature>
<keyword evidence="1" id="KW-1133">Transmembrane helix</keyword>
<evidence type="ECO:0000313" key="4">
    <source>
        <dbReference type="Proteomes" id="UP000277671"/>
    </source>
</evidence>
<dbReference type="GO" id="GO:0080120">
    <property type="term" value="P:CAAX-box protein maturation"/>
    <property type="evidence" value="ECO:0007669"/>
    <property type="project" value="UniProtKB-ARBA"/>
</dbReference>